<sequence>MARRSTVQHGPRTAGDPEQSAYPRSPYDSGVPEDEWLTPQGRRKGRGPRRLRWSGGGGRWLLWIGRAILWALIVVIVVNGVRAPFERMTRQPSGQTGTVTSTSPDSGFPTSAAAAFATQFAGVYLNFDGEKPEDRSASLAPFLPEGAQQQFGWNANGRMSAGAIQVHEVTVRDADNATVVLAALVNGRRMLLSVPVYRSGGEKSTRFVVAGLPALLPAPKPAPLAPPPPAARDGLAEAELKPQLRGFFEAYAEGDPAKLQRFLASGVLLDGLGNSMVFAELKDVVVPPGGSTREVNATVVWRVPAPGATGAPSGESDGQATLEQTYALGVEKQGDKWYVRSIGGAARAG</sequence>
<dbReference type="InterPro" id="IPR024735">
    <property type="entry name" value="TcpC"/>
</dbReference>
<organism evidence="3 4">
    <name type="scientific">Bailinhaonella thermotolerans</name>
    <dbReference type="NCBI Taxonomy" id="1070861"/>
    <lineage>
        <taxon>Bacteria</taxon>
        <taxon>Bacillati</taxon>
        <taxon>Actinomycetota</taxon>
        <taxon>Actinomycetes</taxon>
        <taxon>Streptosporangiales</taxon>
        <taxon>Streptosporangiaceae</taxon>
        <taxon>Bailinhaonella</taxon>
    </lineage>
</organism>
<proteinExistence type="predicted"/>
<dbReference type="CDD" id="cd16428">
    <property type="entry name" value="TcpC_C"/>
    <property type="match status" value="1"/>
</dbReference>
<dbReference type="CDD" id="cd16386">
    <property type="entry name" value="TcpC_N"/>
    <property type="match status" value="1"/>
</dbReference>
<name>A0A3A4B0C2_9ACTN</name>
<accession>A0A3A4B0C2</accession>
<dbReference type="Pfam" id="PF12642">
    <property type="entry name" value="TpcC"/>
    <property type="match status" value="1"/>
</dbReference>
<dbReference type="EMBL" id="QZEY01000003">
    <property type="protein sequence ID" value="RJL33378.1"/>
    <property type="molecule type" value="Genomic_DNA"/>
</dbReference>
<protein>
    <submittedName>
        <fullName evidence="3">Conjugal transfer protein</fullName>
    </submittedName>
</protein>
<dbReference type="AlphaFoldDB" id="A0A3A4B0C2"/>
<keyword evidence="2" id="KW-0812">Transmembrane</keyword>
<evidence type="ECO:0000256" key="1">
    <source>
        <dbReference type="SAM" id="MobiDB-lite"/>
    </source>
</evidence>
<comment type="caution">
    <text evidence="3">The sequence shown here is derived from an EMBL/GenBank/DDBJ whole genome shotgun (WGS) entry which is preliminary data.</text>
</comment>
<evidence type="ECO:0000313" key="4">
    <source>
        <dbReference type="Proteomes" id="UP000265768"/>
    </source>
</evidence>
<keyword evidence="2" id="KW-1133">Transmembrane helix</keyword>
<feature type="compositionally biased region" description="Basic residues" evidence="1">
    <location>
        <begin position="41"/>
        <end position="51"/>
    </location>
</feature>
<dbReference type="InterPro" id="IPR035628">
    <property type="entry name" value="TcpC_C"/>
</dbReference>
<dbReference type="Gene3D" id="3.10.450.540">
    <property type="match status" value="1"/>
</dbReference>
<feature type="region of interest" description="Disordered" evidence="1">
    <location>
        <begin position="1"/>
        <end position="51"/>
    </location>
</feature>
<evidence type="ECO:0000256" key="2">
    <source>
        <dbReference type="SAM" id="Phobius"/>
    </source>
</evidence>
<dbReference type="Proteomes" id="UP000265768">
    <property type="component" value="Unassembled WGS sequence"/>
</dbReference>
<dbReference type="OrthoDB" id="4084447at2"/>
<reference evidence="3 4" key="1">
    <citation type="submission" date="2018-09" db="EMBL/GenBank/DDBJ databases">
        <title>YIM 75507 draft genome.</title>
        <authorList>
            <person name="Tang S."/>
            <person name="Feng Y."/>
        </authorList>
    </citation>
    <scope>NUCLEOTIDE SEQUENCE [LARGE SCALE GENOMIC DNA]</scope>
    <source>
        <strain evidence="3 4">YIM 75507</strain>
    </source>
</reference>
<gene>
    <name evidence="3" type="ORF">D5H75_11335</name>
</gene>
<keyword evidence="4" id="KW-1185">Reference proteome</keyword>
<feature type="transmembrane region" description="Helical" evidence="2">
    <location>
        <begin position="60"/>
        <end position="81"/>
    </location>
</feature>
<keyword evidence="2" id="KW-0472">Membrane</keyword>
<evidence type="ECO:0000313" key="3">
    <source>
        <dbReference type="EMBL" id="RJL33378.1"/>
    </source>
</evidence>